<evidence type="ECO:0000256" key="1">
    <source>
        <dbReference type="ARBA" id="ARBA00001974"/>
    </source>
</evidence>
<dbReference type="Gene3D" id="3.30.70.2740">
    <property type="match status" value="1"/>
</dbReference>
<dbReference type="InterPro" id="IPR036318">
    <property type="entry name" value="FAD-bd_PCMH-like_sf"/>
</dbReference>
<evidence type="ECO:0000256" key="5">
    <source>
        <dbReference type="ARBA" id="ARBA00023002"/>
    </source>
</evidence>
<keyword evidence="5" id="KW-0560">Oxidoreductase</keyword>
<dbReference type="InterPro" id="IPR006094">
    <property type="entry name" value="Oxid_FAD_bind_N"/>
</dbReference>
<dbReference type="GO" id="GO:0071949">
    <property type="term" value="F:FAD binding"/>
    <property type="evidence" value="ECO:0007669"/>
    <property type="project" value="InterPro"/>
</dbReference>
<dbReference type="InterPro" id="IPR051914">
    <property type="entry name" value="FAD-linked_OxidoTrans_Type4"/>
</dbReference>
<proteinExistence type="inferred from homology"/>
<dbReference type="Gene3D" id="3.30.70.2190">
    <property type="match status" value="1"/>
</dbReference>
<dbReference type="SUPFAM" id="SSF56176">
    <property type="entry name" value="FAD-binding/transporter-associated domain-like"/>
    <property type="match status" value="1"/>
</dbReference>
<dbReference type="FunFam" id="3.30.70.2740:FF:000001">
    <property type="entry name" value="D-lactate dehydrogenase mitochondrial"/>
    <property type="match status" value="1"/>
</dbReference>
<evidence type="ECO:0000259" key="6">
    <source>
        <dbReference type="PROSITE" id="PS51387"/>
    </source>
</evidence>
<dbReference type="InterPro" id="IPR016171">
    <property type="entry name" value="Vanillyl_alc_oxidase_C-sub2"/>
</dbReference>
<comment type="similarity">
    <text evidence="2">Belongs to the FAD-binding oxidoreductase/transferase type 4 family.</text>
</comment>
<dbReference type="Gene3D" id="3.30.43.10">
    <property type="entry name" value="Uridine Diphospho-n-acetylenolpyruvylglucosamine Reductase, domain 2"/>
    <property type="match status" value="1"/>
</dbReference>
<dbReference type="PROSITE" id="PS51387">
    <property type="entry name" value="FAD_PCMH"/>
    <property type="match status" value="1"/>
</dbReference>
<dbReference type="PANTHER" id="PTHR42934">
    <property type="entry name" value="GLYCOLATE OXIDASE SUBUNIT GLCD"/>
    <property type="match status" value="1"/>
</dbReference>
<evidence type="ECO:0000256" key="2">
    <source>
        <dbReference type="ARBA" id="ARBA00008000"/>
    </source>
</evidence>
<accession>F4A1J8</accession>
<dbReference type="FunFam" id="1.10.45.10:FF:000001">
    <property type="entry name" value="D-lactate dehydrogenase mitochondrial"/>
    <property type="match status" value="1"/>
</dbReference>
<evidence type="ECO:0000256" key="3">
    <source>
        <dbReference type="ARBA" id="ARBA00022630"/>
    </source>
</evidence>
<dbReference type="GO" id="GO:0016491">
    <property type="term" value="F:oxidoreductase activity"/>
    <property type="evidence" value="ECO:0007669"/>
    <property type="project" value="UniProtKB-KW"/>
</dbReference>
<reference evidence="7 8" key="2">
    <citation type="journal article" date="2011" name="Stand. Genomic Sci.">
        <title>Complete genome sequence of Mahella australiensis type strain (50-1 BON).</title>
        <authorList>
            <person name="Sikorski J."/>
            <person name="Teshima H."/>
            <person name="Nolan M."/>
            <person name="Lucas S."/>
            <person name="Hammon N."/>
            <person name="Deshpande S."/>
            <person name="Cheng J.F."/>
            <person name="Pitluck S."/>
            <person name="Liolios K."/>
            <person name="Pagani I."/>
            <person name="Ivanova N."/>
            <person name="Huntemann M."/>
            <person name="Mavromatis K."/>
            <person name="Ovchinikova G."/>
            <person name="Pati A."/>
            <person name="Tapia R."/>
            <person name="Han C."/>
            <person name="Goodwin L."/>
            <person name="Chen A."/>
            <person name="Palaniappan K."/>
            <person name="Land M."/>
            <person name="Hauser L."/>
            <person name="Ngatchou-Djao O.D."/>
            <person name="Rohde M."/>
            <person name="Pukall R."/>
            <person name="Spring S."/>
            <person name="Abt B."/>
            <person name="Goker M."/>
            <person name="Detter J.C."/>
            <person name="Woyke T."/>
            <person name="Bristow J."/>
            <person name="Markowitz V."/>
            <person name="Hugenholtz P."/>
            <person name="Eisen J.A."/>
            <person name="Kyrpides N.C."/>
            <person name="Klenk H.P."/>
            <person name="Lapidus A."/>
        </authorList>
    </citation>
    <scope>NUCLEOTIDE SEQUENCE [LARGE SCALE GENOMIC DNA]</scope>
    <source>
        <strain evidence="8">DSM 15567 / CIP 107919 / 50-1 BON</strain>
    </source>
</reference>
<keyword evidence="8" id="KW-1185">Reference proteome</keyword>
<dbReference type="STRING" id="697281.Mahau_0834"/>
<dbReference type="eggNOG" id="COG0277">
    <property type="taxonomic scope" value="Bacteria"/>
</dbReference>
<dbReference type="InterPro" id="IPR016166">
    <property type="entry name" value="FAD-bd_PCMH"/>
</dbReference>
<evidence type="ECO:0000313" key="7">
    <source>
        <dbReference type="EMBL" id="AEE96032.1"/>
    </source>
</evidence>
<dbReference type="EMBL" id="CP002360">
    <property type="protein sequence ID" value="AEE96032.1"/>
    <property type="molecule type" value="Genomic_DNA"/>
</dbReference>
<dbReference type="InterPro" id="IPR004113">
    <property type="entry name" value="FAD-bd_oxidored_4_C"/>
</dbReference>
<keyword evidence="3" id="KW-0285">Flavoprotein</keyword>
<dbReference type="Gene3D" id="1.10.45.10">
    <property type="entry name" value="Vanillyl-alcohol Oxidase, Chain A, domain 4"/>
    <property type="match status" value="1"/>
</dbReference>
<name>F4A1J8_MAHA5</name>
<dbReference type="InterPro" id="IPR016169">
    <property type="entry name" value="FAD-bd_PCMH_sub2"/>
</dbReference>
<sequence>MSVRYNAVTQELVDKLIDIVGSKNVIWDDQERMENYAHDEVAEKEYAHMPDVVVKPADAKEISQIMKLANEYMIPVTPRAAGSGLSGGAVPVYGGILLSVERMNRILEIDKENLMAVVEPGVVTNEINNVIKDDGLFYAGYPMSLETCFIGGNVAENAGGGKAIKYGVTGRYIYGLEMVMPTGEIVEFGGKRVKDVTGYDIVHLMVGAEGTLGIYTKIVLKLLPLPTAAADLLVLFKDVDTAINVVPKVMTNGRIIPTAIEFMDESSFKASCQYLNETIPVAEAGAMLLIEIDGENKELVESEYETIGELCIANGAIEVYVADNYTTIERIWKIRRNVAEAFKVVSPHQSLEDIVVPISNIPDFVRGLAEIIDKYDVPIPCYGHAGDGNLHATVVKNPDFTMERWHEILPKVLTEMYELTAQLGGTISGEHGIGSKRKHYMRLVMNEDQLNVMRRIKKALDPNNILNPGKIFDME</sequence>
<dbReference type="InterPro" id="IPR016167">
    <property type="entry name" value="FAD-bd_PCMH_sub1"/>
</dbReference>
<evidence type="ECO:0000313" key="8">
    <source>
        <dbReference type="Proteomes" id="UP000008457"/>
    </source>
</evidence>
<dbReference type="Pfam" id="PF01565">
    <property type="entry name" value="FAD_binding_4"/>
    <property type="match status" value="1"/>
</dbReference>
<dbReference type="HOGENOM" id="CLU_017779_9_2_9"/>
<comment type="cofactor">
    <cofactor evidence="1">
        <name>FAD</name>
        <dbReference type="ChEBI" id="CHEBI:57692"/>
    </cofactor>
</comment>
<dbReference type="Proteomes" id="UP000008457">
    <property type="component" value="Chromosome"/>
</dbReference>
<organism evidence="7 8">
    <name type="scientific">Mahella australiensis (strain DSM 15567 / CIP 107919 / 50-1 BON)</name>
    <dbReference type="NCBI Taxonomy" id="697281"/>
    <lineage>
        <taxon>Bacteria</taxon>
        <taxon>Bacillati</taxon>
        <taxon>Bacillota</taxon>
        <taxon>Clostridia</taxon>
        <taxon>Thermoanaerobacterales</taxon>
        <taxon>Thermoanaerobacterales Family IV. Incertae Sedis</taxon>
        <taxon>Mahella</taxon>
    </lineage>
</organism>
<gene>
    <name evidence="7" type="ordered locus">Mahau_0834</name>
</gene>
<dbReference type="Pfam" id="PF02913">
    <property type="entry name" value="FAD-oxidase_C"/>
    <property type="match status" value="1"/>
</dbReference>
<dbReference type="InterPro" id="IPR016164">
    <property type="entry name" value="FAD-linked_Oxase-like_C"/>
</dbReference>
<protein>
    <submittedName>
        <fullName evidence="7">FAD linked oxidase domain protein</fullName>
    </submittedName>
</protein>
<keyword evidence="4" id="KW-0274">FAD</keyword>
<feature type="domain" description="FAD-binding PCMH-type" evidence="6">
    <location>
        <begin position="46"/>
        <end position="225"/>
    </location>
</feature>
<dbReference type="Gene3D" id="3.30.465.10">
    <property type="match status" value="1"/>
</dbReference>
<dbReference type="AlphaFoldDB" id="F4A1J8"/>
<dbReference type="KEGG" id="mas:Mahau_0834"/>
<dbReference type="SUPFAM" id="SSF55103">
    <property type="entry name" value="FAD-linked oxidases, C-terminal domain"/>
    <property type="match status" value="1"/>
</dbReference>
<reference evidence="8" key="1">
    <citation type="submission" date="2010-11" db="EMBL/GenBank/DDBJ databases">
        <title>The complete genome of Mahella australiensis DSM 15567.</title>
        <authorList>
            <consortium name="US DOE Joint Genome Institute (JGI-PGF)"/>
            <person name="Lucas S."/>
            <person name="Copeland A."/>
            <person name="Lapidus A."/>
            <person name="Bruce D."/>
            <person name="Goodwin L."/>
            <person name="Pitluck S."/>
            <person name="Kyrpides N."/>
            <person name="Mavromatis K."/>
            <person name="Pagani I."/>
            <person name="Ivanova N."/>
            <person name="Teshima H."/>
            <person name="Brettin T."/>
            <person name="Detter J.C."/>
            <person name="Han C."/>
            <person name="Tapia R."/>
            <person name="Land M."/>
            <person name="Hauser L."/>
            <person name="Markowitz V."/>
            <person name="Cheng J.-F."/>
            <person name="Hugenholtz P."/>
            <person name="Woyke T."/>
            <person name="Wu D."/>
            <person name="Spring S."/>
            <person name="Pukall R."/>
            <person name="Steenblock K."/>
            <person name="Schneider S."/>
            <person name="Klenk H.-P."/>
            <person name="Eisen J.A."/>
        </authorList>
    </citation>
    <scope>NUCLEOTIDE SEQUENCE [LARGE SCALE GENOMIC DNA]</scope>
    <source>
        <strain evidence="8">DSM 15567 / CIP 107919 / 50-1 BON</strain>
    </source>
</reference>
<dbReference type="RefSeq" id="WP_013780462.1">
    <property type="nucleotide sequence ID" value="NC_015520.1"/>
</dbReference>
<dbReference type="PANTHER" id="PTHR42934:SF2">
    <property type="entry name" value="GLYCOLATE OXIDASE SUBUNIT GLCD"/>
    <property type="match status" value="1"/>
</dbReference>
<evidence type="ECO:0000256" key="4">
    <source>
        <dbReference type="ARBA" id="ARBA00022827"/>
    </source>
</evidence>
<dbReference type="OrthoDB" id="9767256at2"/>